<evidence type="ECO:0000313" key="2">
    <source>
        <dbReference type="Proteomes" id="UP000292958"/>
    </source>
</evidence>
<sequence>MQENKVVSRSEWLDARKAFLAKEKELTRRRDALSRERLALPWVKVDKEYVFDGPQGRQTLAELFGSKSQLLIYHFMFGPEWEQGCPSCSLVSDTINSNLPHLTSRDVALAVVSRAPLNKIEAFRKRMGWSFPWLSSFTSDFNQDFGVSFTPEQRAGKAYYNFGTSDFPSEEAPGISAFYKNEAGEIFHTYSSYSRGVEGLLGVYPLLDMAPRGRDEDALPFPMAWVRHHDRYESA</sequence>
<dbReference type="EMBL" id="SHKW01000001">
    <property type="protein sequence ID" value="RZU42990.1"/>
    <property type="molecule type" value="Genomic_DNA"/>
</dbReference>
<name>A0A4Q7YYV8_9BACT</name>
<gene>
    <name evidence="1" type="ORF">BDD14_4591</name>
</gene>
<dbReference type="OrthoDB" id="574359at2"/>
<dbReference type="AlphaFoldDB" id="A0A4Q7YYV8"/>
<dbReference type="InterPro" id="IPR036249">
    <property type="entry name" value="Thioredoxin-like_sf"/>
</dbReference>
<dbReference type="Pfam" id="PF05988">
    <property type="entry name" value="DUF899"/>
    <property type="match status" value="1"/>
</dbReference>
<dbReference type="InterPro" id="IPR010296">
    <property type="entry name" value="DUF899_thioredox"/>
</dbReference>
<organism evidence="1 2">
    <name type="scientific">Edaphobacter modestus</name>
    <dbReference type="NCBI Taxonomy" id="388466"/>
    <lineage>
        <taxon>Bacteria</taxon>
        <taxon>Pseudomonadati</taxon>
        <taxon>Acidobacteriota</taxon>
        <taxon>Terriglobia</taxon>
        <taxon>Terriglobales</taxon>
        <taxon>Acidobacteriaceae</taxon>
        <taxon>Edaphobacter</taxon>
    </lineage>
</organism>
<protein>
    <submittedName>
        <fullName evidence="1">Putative dithiol-disulfide oxidoreductase (DUF899 family)</fullName>
    </submittedName>
</protein>
<reference evidence="1 2" key="1">
    <citation type="submission" date="2019-02" db="EMBL/GenBank/DDBJ databases">
        <title>Genomic Encyclopedia of Archaeal and Bacterial Type Strains, Phase II (KMG-II): from individual species to whole genera.</title>
        <authorList>
            <person name="Goeker M."/>
        </authorList>
    </citation>
    <scope>NUCLEOTIDE SEQUENCE [LARGE SCALE GENOMIC DNA]</scope>
    <source>
        <strain evidence="1 2">DSM 18101</strain>
    </source>
</reference>
<dbReference type="RefSeq" id="WP_130421211.1">
    <property type="nucleotide sequence ID" value="NZ_SHKW01000001.1"/>
</dbReference>
<comment type="caution">
    <text evidence="1">The sequence shown here is derived from an EMBL/GenBank/DDBJ whole genome shotgun (WGS) entry which is preliminary data.</text>
</comment>
<accession>A0A4Q7YYV8</accession>
<dbReference type="Proteomes" id="UP000292958">
    <property type="component" value="Unassembled WGS sequence"/>
</dbReference>
<proteinExistence type="predicted"/>
<dbReference type="SUPFAM" id="SSF52833">
    <property type="entry name" value="Thioredoxin-like"/>
    <property type="match status" value="1"/>
</dbReference>
<evidence type="ECO:0000313" key="1">
    <source>
        <dbReference type="EMBL" id="RZU42990.1"/>
    </source>
</evidence>
<keyword evidence="2" id="KW-1185">Reference proteome</keyword>
<dbReference type="Gene3D" id="3.40.30.10">
    <property type="entry name" value="Glutaredoxin"/>
    <property type="match status" value="1"/>
</dbReference>